<reference evidence="4" key="2">
    <citation type="submission" date="2017-05" db="EMBL/GenBank/DDBJ databases">
        <title>Improved OligoMM genomes.</title>
        <authorList>
            <person name="Garzetti D."/>
        </authorList>
    </citation>
    <scope>NUCLEOTIDE SEQUENCE [LARGE SCALE GENOMIC DNA]</scope>
    <source>
        <strain evidence="4">KB18</strain>
    </source>
</reference>
<accession>A0A1Z2XVG4</accession>
<dbReference type="EMBL" id="CP021422">
    <property type="protein sequence ID" value="ASB42379.1"/>
    <property type="molecule type" value="Genomic_DNA"/>
</dbReference>
<dbReference type="Proteomes" id="UP000596035">
    <property type="component" value="Chromosome"/>
</dbReference>
<evidence type="ECO:0000313" key="4">
    <source>
        <dbReference type="Proteomes" id="UP000196710"/>
    </source>
</evidence>
<dbReference type="Proteomes" id="UP000196710">
    <property type="component" value="Chromosome"/>
</dbReference>
<dbReference type="RefSeq" id="WP_066537948.1">
    <property type="nucleotide sequence ID" value="NZ_CP021422.1"/>
</dbReference>
<evidence type="ECO:0000313" key="3">
    <source>
        <dbReference type="EMBL" id="QQR31663.1"/>
    </source>
</evidence>
<dbReference type="CDD" id="cd04301">
    <property type="entry name" value="NAT_SF"/>
    <property type="match status" value="1"/>
</dbReference>
<keyword evidence="4" id="KW-1185">Reference proteome</keyword>
<dbReference type="KEGG" id="amur:ADH66_18015"/>
<sequence>METKLISDFTGGEFQESFKLYFNELGVNVRDWDGLFHEMGSDGRGNLAYLGIEAGRAVGFIQFCPMDCEGWFMKKTLGFIREFWIAPEYRGQGCGSELLGLAEEYFKQKRITAVALTTDTAPGFYIKHGYRHDPGFAAKNGDPVYIKHLY</sequence>
<dbReference type="Gene3D" id="3.40.630.30">
    <property type="match status" value="1"/>
</dbReference>
<gene>
    <name evidence="2" type="ORF">ADH66_18015</name>
    <name evidence="3" type="ORF">I5Q82_08425</name>
</gene>
<evidence type="ECO:0000259" key="1">
    <source>
        <dbReference type="PROSITE" id="PS51186"/>
    </source>
</evidence>
<proteinExistence type="predicted"/>
<reference evidence="2" key="1">
    <citation type="journal article" date="2017" name="Genome Announc.">
        <title>High-Quality Whole-Genome Sequences of the Oligo-Mouse-Microbiota Bacterial Community.</title>
        <authorList>
            <person name="Garzetti D."/>
            <person name="Brugiroux S."/>
            <person name="Bunk B."/>
            <person name="Pukall R."/>
            <person name="McCoy K.D."/>
            <person name="Macpherson A.J."/>
            <person name="Stecher B."/>
        </authorList>
    </citation>
    <scope>NUCLEOTIDE SEQUENCE</scope>
    <source>
        <strain evidence="2">KB18</strain>
    </source>
</reference>
<dbReference type="InterPro" id="IPR000182">
    <property type="entry name" value="GNAT_dom"/>
</dbReference>
<protein>
    <submittedName>
        <fullName evidence="2 3">N-acetyltransferase</fullName>
    </submittedName>
</protein>
<evidence type="ECO:0000313" key="5">
    <source>
        <dbReference type="Proteomes" id="UP000596035"/>
    </source>
</evidence>
<dbReference type="PROSITE" id="PS51186">
    <property type="entry name" value="GNAT"/>
    <property type="match status" value="1"/>
</dbReference>
<evidence type="ECO:0000313" key="2">
    <source>
        <dbReference type="EMBL" id="ASB42379.1"/>
    </source>
</evidence>
<dbReference type="Pfam" id="PF00583">
    <property type="entry name" value="Acetyltransf_1"/>
    <property type="match status" value="1"/>
</dbReference>
<dbReference type="GO" id="GO:0016747">
    <property type="term" value="F:acyltransferase activity, transferring groups other than amino-acyl groups"/>
    <property type="evidence" value="ECO:0007669"/>
    <property type="project" value="InterPro"/>
</dbReference>
<dbReference type="SUPFAM" id="SSF55729">
    <property type="entry name" value="Acyl-CoA N-acyltransferases (Nat)"/>
    <property type="match status" value="1"/>
</dbReference>
<name>A0A1Z2XVG4_9FIRM</name>
<dbReference type="InterPro" id="IPR016181">
    <property type="entry name" value="Acyl_CoA_acyltransferase"/>
</dbReference>
<dbReference type="EMBL" id="CP065321">
    <property type="protein sequence ID" value="QQR31663.1"/>
    <property type="molecule type" value="Genomic_DNA"/>
</dbReference>
<feature type="domain" description="N-acetyltransferase" evidence="1">
    <location>
        <begin position="4"/>
        <end position="150"/>
    </location>
</feature>
<organism evidence="3 5">
    <name type="scientific">Acutalibacter muris</name>
    <dbReference type="NCBI Taxonomy" id="1796620"/>
    <lineage>
        <taxon>Bacteria</taxon>
        <taxon>Bacillati</taxon>
        <taxon>Bacillota</taxon>
        <taxon>Clostridia</taxon>
        <taxon>Eubacteriales</taxon>
        <taxon>Acutalibacteraceae</taxon>
        <taxon>Acutalibacter</taxon>
    </lineage>
</organism>
<dbReference type="AlphaFoldDB" id="A0A1Z2XVG4"/>
<reference evidence="3 5" key="3">
    <citation type="submission" date="2020-11" db="EMBL/GenBank/DDBJ databases">
        <title>Closed and high quality bacterial genomes of the OMM12 community.</title>
        <authorList>
            <person name="Marbouty M."/>
            <person name="Lamy-Besnier Q."/>
            <person name="Debarbieux L."/>
            <person name="Koszul R."/>
        </authorList>
    </citation>
    <scope>NUCLEOTIDE SEQUENCE [LARGE SCALE GENOMIC DNA]</scope>
    <source>
        <strain evidence="3 5">KB18</strain>
    </source>
</reference>